<dbReference type="eggNOG" id="COG1496">
    <property type="taxonomic scope" value="Bacteria"/>
</dbReference>
<evidence type="ECO:0000256" key="6">
    <source>
        <dbReference type="ARBA" id="ARBA00022833"/>
    </source>
</evidence>
<comment type="catalytic activity">
    <reaction evidence="8">
        <text>adenosine + phosphate = alpha-D-ribose 1-phosphate + adenine</text>
        <dbReference type="Rhea" id="RHEA:27642"/>
        <dbReference type="ChEBI" id="CHEBI:16335"/>
        <dbReference type="ChEBI" id="CHEBI:16708"/>
        <dbReference type="ChEBI" id="CHEBI:43474"/>
        <dbReference type="ChEBI" id="CHEBI:57720"/>
        <dbReference type="EC" id="2.4.2.1"/>
    </reaction>
    <physiologicalReaction direction="left-to-right" evidence="8">
        <dbReference type="Rhea" id="RHEA:27643"/>
    </physiologicalReaction>
</comment>
<dbReference type="Gene3D" id="3.60.140.10">
    <property type="entry name" value="CNF1/YfiH-like putative cysteine hydrolases"/>
    <property type="match status" value="1"/>
</dbReference>
<comment type="similarity">
    <text evidence="2 10">Belongs to the purine nucleoside phosphorylase YfiH/LACC1 family.</text>
</comment>
<dbReference type="NCBIfam" id="TIGR00726">
    <property type="entry name" value="peptidoglycan editing factor PgeF"/>
    <property type="match status" value="1"/>
</dbReference>
<keyword evidence="5" id="KW-0378">Hydrolase</keyword>
<dbReference type="CDD" id="cd16833">
    <property type="entry name" value="YfiH"/>
    <property type="match status" value="1"/>
</dbReference>
<keyword evidence="6" id="KW-0862">Zinc</keyword>
<dbReference type="SUPFAM" id="SSF64438">
    <property type="entry name" value="CNF1/YfiH-like putative cysteine hydrolases"/>
    <property type="match status" value="1"/>
</dbReference>
<dbReference type="GO" id="GO:0016787">
    <property type="term" value="F:hydrolase activity"/>
    <property type="evidence" value="ECO:0007669"/>
    <property type="project" value="UniProtKB-KW"/>
</dbReference>
<dbReference type="Pfam" id="PF02578">
    <property type="entry name" value="Cu-oxidase_4"/>
    <property type="match status" value="1"/>
</dbReference>
<comment type="catalytic activity">
    <reaction evidence="7">
        <text>adenosine + H2O + H(+) = inosine + NH4(+)</text>
        <dbReference type="Rhea" id="RHEA:24408"/>
        <dbReference type="ChEBI" id="CHEBI:15377"/>
        <dbReference type="ChEBI" id="CHEBI:15378"/>
        <dbReference type="ChEBI" id="CHEBI:16335"/>
        <dbReference type="ChEBI" id="CHEBI:17596"/>
        <dbReference type="ChEBI" id="CHEBI:28938"/>
        <dbReference type="EC" id="3.5.4.4"/>
    </reaction>
    <physiologicalReaction direction="left-to-right" evidence="7">
        <dbReference type="Rhea" id="RHEA:24409"/>
    </physiologicalReaction>
</comment>
<comment type="catalytic activity">
    <reaction evidence="9">
        <text>S-methyl-5'-thioadenosine + phosphate = 5-(methylsulfanyl)-alpha-D-ribose 1-phosphate + adenine</text>
        <dbReference type="Rhea" id="RHEA:11852"/>
        <dbReference type="ChEBI" id="CHEBI:16708"/>
        <dbReference type="ChEBI" id="CHEBI:17509"/>
        <dbReference type="ChEBI" id="CHEBI:43474"/>
        <dbReference type="ChEBI" id="CHEBI:58533"/>
        <dbReference type="EC" id="2.4.2.28"/>
    </reaction>
    <physiologicalReaction direction="left-to-right" evidence="9">
        <dbReference type="Rhea" id="RHEA:11853"/>
    </physiologicalReaction>
</comment>
<dbReference type="InterPro" id="IPR011324">
    <property type="entry name" value="Cytotoxic_necrot_fac-like_cat"/>
</dbReference>
<keyword evidence="4" id="KW-0479">Metal-binding</keyword>
<evidence type="ECO:0000256" key="2">
    <source>
        <dbReference type="ARBA" id="ARBA00007353"/>
    </source>
</evidence>
<gene>
    <name evidence="11" type="ordered locus">Paes_2251</name>
</gene>
<reference evidence="11" key="1">
    <citation type="submission" date="2008-06" db="EMBL/GenBank/DDBJ databases">
        <title>Complete sequence of chromosome of Prosthecochloris aestuarii DSM 271.</title>
        <authorList>
            <consortium name="US DOE Joint Genome Institute"/>
            <person name="Lucas S."/>
            <person name="Copeland A."/>
            <person name="Lapidus A."/>
            <person name="Glavina del Rio T."/>
            <person name="Dalin E."/>
            <person name="Tice H."/>
            <person name="Bruce D."/>
            <person name="Goodwin L."/>
            <person name="Pitluck S."/>
            <person name="Schmutz J."/>
            <person name="Larimer F."/>
            <person name="Land M."/>
            <person name="Hauser L."/>
            <person name="Kyrpides N."/>
            <person name="Anderson I."/>
            <person name="Liu Z."/>
            <person name="Li T."/>
            <person name="Zhao F."/>
            <person name="Overmann J."/>
            <person name="Bryant D.A."/>
            <person name="Richardson P."/>
        </authorList>
    </citation>
    <scope>NUCLEOTIDE SEQUENCE [LARGE SCALE GENOMIC DNA]</scope>
    <source>
        <strain evidence="11">DSM 271</strain>
    </source>
</reference>
<dbReference type="Proteomes" id="UP000002725">
    <property type="component" value="Chromosome"/>
</dbReference>
<sequence>MIERFHTPSLFGQHNDIVAMQTFRHGGVSPEPWSSLNFGSHTGDSAERIATNIGLVCRDLGIEPESLALGDQVHSTDILHITSGGIYPGVDGFITDTPGVYPCILTADCFPVLIFDPVKRAVAAVHAGWKGTAGNIASKAVALLNKTFGSLPANCIAFVGTGISAMAYEVGPEVAAVFKPQYLTSLSNGNHTLDLALANTRQLSDAGLDETRIGRSPFCTVLDNRHFFSYRKEQGVTGRMISLIGLRPSSRAL</sequence>
<proteinExistence type="inferred from homology"/>
<name>B4S6F0_PROA2</name>
<evidence type="ECO:0000256" key="5">
    <source>
        <dbReference type="ARBA" id="ARBA00022801"/>
    </source>
</evidence>
<evidence type="ECO:0000313" key="12">
    <source>
        <dbReference type="Proteomes" id="UP000002725"/>
    </source>
</evidence>
<dbReference type="HOGENOM" id="CLU_065784_0_0_10"/>
<keyword evidence="3" id="KW-0808">Transferase</keyword>
<accession>B4S6F0</accession>
<dbReference type="PANTHER" id="PTHR30616:SF2">
    <property type="entry name" value="PURINE NUCLEOSIDE PHOSPHORYLASE LACC1"/>
    <property type="match status" value="1"/>
</dbReference>
<dbReference type="InterPro" id="IPR038371">
    <property type="entry name" value="Cu_polyphenol_OxRdtase_sf"/>
</dbReference>
<organism evidence="11 12">
    <name type="scientific">Prosthecochloris aestuarii (strain DSM 271 / SK 413)</name>
    <dbReference type="NCBI Taxonomy" id="290512"/>
    <lineage>
        <taxon>Bacteria</taxon>
        <taxon>Pseudomonadati</taxon>
        <taxon>Chlorobiota</taxon>
        <taxon>Chlorobiia</taxon>
        <taxon>Chlorobiales</taxon>
        <taxon>Chlorobiaceae</taxon>
        <taxon>Prosthecochloris</taxon>
    </lineage>
</organism>
<dbReference type="GO" id="GO:0017061">
    <property type="term" value="F:S-methyl-5-thioadenosine phosphorylase activity"/>
    <property type="evidence" value="ECO:0007669"/>
    <property type="project" value="UniProtKB-EC"/>
</dbReference>
<evidence type="ECO:0000256" key="8">
    <source>
        <dbReference type="ARBA" id="ARBA00048968"/>
    </source>
</evidence>
<dbReference type="PANTHER" id="PTHR30616">
    <property type="entry name" value="UNCHARACTERIZED PROTEIN YFIH"/>
    <property type="match status" value="1"/>
</dbReference>
<keyword evidence="12" id="KW-1185">Reference proteome</keyword>
<evidence type="ECO:0000256" key="7">
    <source>
        <dbReference type="ARBA" id="ARBA00047989"/>
    </source>
</evidence>
<evidence type="ECO:0000256" key="4">
    <source>
        <dbReference type="ARBA" id="ARBA00022723"/>
    </source>
</evidence>
<evidence type="ECO:0000313" key="11">
    <source>
        <dbReference type="EMBL" id="ACF47252.1"/>
    </source>
</evidence>
<dbReference type="InterPro" id="IPR003730">
    <property type="entry name" value="Cu_polyphenol_OxRdtase"/>
</dbReference>
<dbReference type="KEGG" id="paa:Paes_2251"/>
<evidence type="ECO:0000256" key="1">
    <source>
        <dbReference type="ARBA" id="ARBA00000553"/>
    </source>
</evidence>
<dbReference type="GO" id="GO:0005507">
    <property type="term" value="F:copper ion binding"/>
    <property type="evidence" value="ECO:0007669"/>
    <property type="project" value="TreeGrafter"/>
</dbReference>
<comment type="catalytic activity">
    <reaction evidence="1">
        <text>inosine + phosphate = alpha-D-ribose 1-phosphate + hypoxanthine</text>
        <dbReference type="Rhea" id="RHEA:27646"/>
        <dbReference type="ChEBI" id="CHEBI:17368"/>
        <dbReference type="ChEBI" id="CHEBI:17596"/>
        <dbReference type="ChEBI" id="CHEBI:43474"/>
        <dbReference type="ChEBI" id="CHEBI:57720"/>
        <dbReference type="EC" id="2.4.2.1"/>
    </reaction>
    <physiologicalReaction direction="left-to-right" evidence="1">
        <dbReference type="Rhea" id="RHEA:27647"/>
    </physiologicalReaction>
</comment>
<dbReference type="AlphaFoldDB" id="B4S6F0"/>
<dbReference type="EMBL" id="CP001108">
    <property type="protein sequence ID" value="ACF47252.1"/>
    <property type="molecule type" value="Genomic_DNA"/>
</dbReference>
<dbReference type="RefSeq" id="WP_012506782.1">
    <property type="nucleotide sequence ID" value="NC_011059.1"/>
</dbReference>
<protein>
    <recommendedName>
        <fullName evidence="10">Purine nucleoside phosphorylase</fullName>
    </recommendedName>
</protein>
<evidence type="ECO:0000256" key="9">
    <source>
        <dbReference type="ARBA" id="ARBA00049893"/>
    </source>
</evidence>
<evidence type="ECO:0000256" key="3">
    <source>
        <dbReference type="ARBA" id="ARBA00022679"/>
    </source>
</evidence>
<dbReference type="STRING" id="290512.Paes_2251"/>
<evidence type="ECO:0000256" key="10">
    <source>
        <dbReference type="RuleBase" id="RU361274"/>
    </source>
</evidence>